<comment type="caution">
    <text evidence="2">The sequence shown here is derived from an EMBL/GenBank/DDBJ whole genome shotgun (WGS) entry which is preliminary data.</text>
</comment>
<dbReference type="OrthoDB" id="1743096at2759"/>
<dbReference type="Proteomes" id="UP000325081">
    <property type="component" value="Unassembled WGS sequence"/>
</dbReference>
<proteinExistence type="predicted"/>
<evidence type="ECO:0000256" key="1">
    <source>
        <dbReference type="SAM" id="MobiDB-lite"/>
    </source>
</evidence>
<gene>
    <name evidence="2" type="ORF">STAS_34890</name>
</gene>
<feature type="region of interest" description="Disordered" evidence="1">
    <location>
        <begin position="124"/>
        <end position="143"/>
    </location>
</feature>
<dbReference type="EMBL" id="BKCP01013070">
    <property type="protein sequence ID" value="GER57100.1"/>
    <property type="molecule type" value="Genomic_DNA"/>
</dbReference>
<dbReference type="AlphaFoldDB" id="A0A5A7RIV5"/>
<evidence type="ECO:0000313" key="2">
    <source>
        <dbReference type="EMBL" id="GER57100.1"/>
    </source>
</evidence>
<name>A0A5A7RIV5_STRAF</name>
<reference evidence="3" key="1">
    <citation type="journal article" date="2019" name="Curr. Biol.">
        <title>Genome Sequence of Striga asiatica Provides Insight into the Evolution of Plant Parasitism.</title>
        <authorList>
            <person name="Yoshida S."/>
            <person name="Kim S."/>
            <person name="Wafula E.K."/>
            <person name="Tanskanen J."/>
            <person name="Kim Y.M."/>
            <person name="Honaas L."/>
            <person name="Yang Z."/>
            <person name="Spallek T."/>
            <person name="Conn C.E."/>
            <person name="Ichihashi Y."/>
            <person name="Cheong K."/>
            <person name="Cui S."/>
            <person name="Der J.P."/>
            <person name="Gundlach H."/>
            <person name="Jiao Y."/>
            <person name="Hori C."/>
            <person name="Ishida J.K."/>
            <person name="Kasahara H."/>
            <person name="Kiba T."/>
            <person name="Kim M.S."/>
            <person name="Koo N."/>
            <person name="Laohavisit A."/>
            <person name="Lee Y.H."/>
            <person name="Lumba S."/>
            <person name="McCourt P."/>
            <person name="Mortimer J.C."/>
            <person name="Mutuku J.M."/>
            <person name="Nomura T."/>
            <person name="Sasaki-Sekimoto Y."/>
            <person name="Seto Y."/>
            <person name="Wang Y."/>
            <person name="Wakatake T."/>
            <person name="Sakakibara H."/>
            <person name="Demura T."/>
            <person name="Yamaguchi S."/>
            <person name="Yoneyama K."/>
            <person name="Manabe R.I."/>
            <person name="Nelson D.C."/>
            <person name="Schulman A.H."/>
            <person name="Timko M.P."/>
            <person name="dePamphilis C.W."/>
            <person name="Choi D."/>
            <person name="Shirasu K."/>
        </authorList>
    </citation>
    <scope>NUCLEOTIDE SEQUENCE [LARGE SCALE GENOMIC DNA]</scope>
    <source>
        <strain evidence="3">cv. UVA1</strain>
    </source>
</reference>
<protein>
    <submittedName>
        <fullName evidence="2">Myb-like transcription factor family protein</fullName>
    </submittedName>
</protein>
<keyword evidence="3" id="KW-1185">Reference proteome</keyword>
<sequence length="429" mass="45945">MTTNTINPQIFPIGGWGPRRHVHGVTAKYPKERGELLHLRQRVLRPRLRQRGLEINIKHVLEVLGRPHVCVVHKPYRPVAVGPRLYLGQADVAEGERRQHFEEDAGPLPLVREHDARLERPVRPRHDRLPGQHHKPGHVPRVILDPVPKHLQPVQLRRTRRRDRRRVPEPVRRDVLRRPRGVVNRLTRHRQSHLGQGVLALGKGLRVAYHAGEVLAPDAREGEEAVVDGELDLADDVEAVAEEEVVVAVDRAAQRVLHREDGPICDPELHRLEGHLELVAGDGLAAGVGTAGGGLAVRAGDALVGHAEAGPVHRRRGEVGDAERPGQERRGGGGLAGWSGDEVEDGAAVYGGDGIGSAAAMVGSLLLGDDLAGEYGARALPLVAGPADGGAGNGVVARGSLDGPAAGPAEGVGRRVSGYGIEICGGGRR</sequence>
<feature type="compositionally biased region" description="Basic and acidic residues" evidence="1">
    <location>
        <begin position="317"/>
        <end position="331"/>
    </location>
</feature>
<evidence type="ECO:0000313" key="3">
    <source>
        <dbReference type="Proteomes" id="UP000325081"/>
    </source>
</evidence>
<accession>A0A5A7RIV5</accession>
<feature type="region of interest" description="Disordered" evidence="1">
    <location>
        <begin position="309"/>
        <end position="340"/>
    </location>
</feature>
<organism evidence="2 3">
    <name type="scientific">Striga asiatica</name>
    <name type="common">Asiatic witchweed</name>
    <name type="synonym">Buchnera asiatica</name>
    <dbReference type="NCBI Taxonomy" id="4170"/>
    <lineage>
        <taxon>Eukaryota</taxon>
        <taxon>Viridiplantae</taxon>
        <taxon>Streptophyta</taxon>
        <taxon>Embryophyta</taxon>
        <taxon>Tracheophyta</taxon>
        <taxon>Spermatophyta</taxon>
        <taxon>Magnoliopsida</taxon>
        <taxon>eudicotyledons</taxon>
        <taxon>Gunneridae</taxon>
        <taxon>Pentapetalae</taxon>
        <taxon>asterids</taxon>
        <taxon>lamiids</taxon>
        <taxon>Lamiales</taxon>
        <taxon>Orobanchaceae</taxon>
        <taxon>Buchnereae</taxon>
        <taxon>Striga</taxon>
    </lineage>
</organism>